<comment type="caution">
    <text evidence="2">The sequence shown here is derived from an EMBL/GenBank/DDBJ whole genome shotgun (WGS) entry which is preliminary data.</text>
</comment>
<organism evidence="2 3">
    <name type="scientific">Neoroseomonas lacus</name>
    <dbReference type="NCBI Taxonomy" id="287609"/>
    <lineage>
        <taxon>Bacteria</taxon>
        <taxon>Pseudomonadati</taxon>
        <taxon>Pseudomonadota</taxon>
        <taxon>Alphaproteobacteria</taxon>
        <taxon>Acetobacterales</taxon>
        <taxon>Acetobacteraceae</taxon>
        <taxon>Neoroseomonas</taxon>
    </lineage>
</organism>
<evidence type="ECO:0000313" key="2">
    <source>
        <dbReference type="EMBL" id="GGJ44789.1"/>
    </source>
</evidence>
<dbReference type="AlphaFoldDB" id="A0A917NZU3"/>
<dbReference type="Gene3D" id="2.40.128.130">
    <property type="entry name" value="Autotransporter beta-domain"/>
    <property type="match status" value="1"/>
</dbReference>
<dbReference type="Proteomes" id="UP000661507">
    <property type="component" value="Unassembled WGS sequence"/>
</dbReference>
<dbReference type="EMBL" id="BMKW01000036">
    <property type="protein sequence ID" value="GGJ44789.1"/>
    <property type="molecule type" value="Genomic_DNA"/>
</dbReference>
<dbReference type="InterPro" id="IPR036709">
    <property type="entry name" value="Autotransporte_beta_dom_sf"/>
</dbReference>
<dbReference type="NCBIfam" id="TIGR01414">
    <property type="entry name" value="autotrans_barl"/>
    <property type="match status" value="1"/>
</dbReference>
<feature type="domain" description="Autotransporter" evidence="1">
    <location>
        <begin position="1"/>
        <end position="126"/>
    </location>
</feature>
<dbReference type="Pfam" id="PF03797">
    <property type="entry name" value="Autotransporter"/>
    <property type="match status" value="1"/>
</dbReference>
<evidence type="ECO:0000259" key="1">
    <source>
        <dbReference type="PROSITE" id="PS51208"/>
    </source>
</evidence>
<reference evidence="2" key="1">
    <citation type="journal article" date="2014" name="Int. J. Syst. Evol. Microbiol.">
        <title>Complete genome sequence of Corynebacterium casei LMG S-19264T (=DSM 44701T), isolated from a smear-ripened cheese.</title>
        <authorList>
            <consortium name="US DOE Joint Genome Institute (JGI-PGF)"/>
            <person name="Walter F."/>
            <person name="Albersmeier A."/>
            <person name="Kalinowski J."/>
            <person name="Ruckert C."/>
        </authorList>
    </citation>
    <scope>NUCLEOTIDE SEQUENCE</scope>
    <source>
        <strain evidence="2">CGMCC 1.3617</strain>
    </source>
</reference>
<protein>
    <recommendedName>
        <fullName evidence="1">Autotransporter domain-containing protein</fullName>
    </recommendedName>
</protein>
<dbReference type="InterPro" id="IPR005546">
    <property type="entry name" value="Autotransporte_beta"/>
</dbReference>
<keyword evidence="3" id="KW-1185">Reference proteome</keyword>
<dbReference type="InterPro" id="IPR006315">
    <property type="entry name" value="OM_autotransptr_brl_dom"/>
</dbReference>
<evidence type="ECO:0000313" key="3">
    <source>
        <dbReference type="Proteomes" id="UP000661507"/>
    </source>
</evidence>
<dbReference type="SUPFAM" id="SSF103515">
    <property type="entry name" value="Autotransporter"/>
    <property type="match status" value="1"/>
</dbReference>
<accession>A0A917NZU3</accession>
<gene>
    <name evidence="2" type="ORF">GCM10011320_60320</name>
</gene>
<name>A0A917NZU3_9PROT</name>
<dbReference type="PROSITE" id="PS51208">
    <property type="entry name" value="AUTOTRANSPORTER"/>
    <property type="match status" value="1"/>
</dbReference>
<dbReference type="GO" id="GO:0019867">
    <property type="term" value="C:outer membrane"/>
    <property type="evidence" value="ECO:0007669"/>
    <property type="project" value="InterPro"/>
</dbReference>
<proteinExistence type="predicted"/>
<reference evidence="2" key="2">
    <citation type="submission" date="2020-09" db="EMBL/GenBank/DDBJ databases">
        <authorList>
            <person name="Sun Q."/>
            <person name="Zhou Y."/>
        </authorList>
    </citation>
    <scope>NUCLEOTIDE SEQUENCE</scope>
    <source>
        <strain evidence="2">CGMCC 1.3617</strain>
    </source>
</reference>
<sequence>MNRNFPDGLLGGHVNNDSMNSLQSVIGLRVDRRFRIDETMAIQAAGHIGWAYEMLDTSAHVTASFLSLPGSGFTVRSPALDRNSAVIGVRAALETDAPVQVFASYDAALNGSATAQAVTAGFRWTW</sequence>